<evidence type="ECO:0000256" key="1">
    <source>
        <dbReference type="SAM" id="MobiDB-lite"/>
    </source>
</evidence>
<geneLocation type="plasmid" evidence="2 3">
    <name>megaplasmid</name>
</geneLocation>
<dbReference type="KEGG" id="rme:Rmet_4080"/>
<evidence type="ECO:0000313" key="3">
    <source>
        <dbReference type="Proteomes" id="UP000002429"/>
    </source>
</evidence>
<dbReference type="EMBL" id="CP000353">
    <property type="protein sequence ID" value="ABF10947.1"/>
    <property type="molecule type" value="Genomic_DNA"/>
</dbReference>
<keyword evidence="2" id="KW-0614">Plasmid</keyword>
<proteinExistence type="predicted"/>
<reference evidence="3" key="1">
    <citation type="journal article" date="2010" name="PLoS ONE">
        <title>The complete genome sequence of Cupriavidus metallidurans strain CH34, a master survivalist in harsh and anthropogenic environments.</title>
        <authorList>
            <person name="Janssen P.J."/>
            <person name="Van Houdt R."/>
            <person name="Moors H."/>
            <person name="Monsieurs P."/>
            <person name="Morin N."/>
            <person name="Michaux A."/>
            <person name="Benotmane M.A."/>
            <person name="Leys N."/>
            <person name="Vallaeys T."/>
            <person name="Lapidus A."/>
            <person name="Monchy S."/>
            <person name="Medigue C."/>
            <person name="Taghavi S."/>
            <person name="McCorkle S."/>
            <person name="Dunn J."/>
            <person name="van der Lelie D."/>
            <person name="Mergeay M."/>
        </authorList>
    </citation>
    <scope>NUCLEOTIDE SEQUENCE [LARGE SCALE GENOMIC DNA]</scope>
    <source>
        <strain evidence="3">ATCC 43123 / DSM 2839 / NBRC 102507 / CH34</strain>
    </source>
</reference>
<dbReference type="AlphaFoldDB" id="Q1LFX9"/>
<feature type="region of interest" description="Disordered" evidence="1">
    <location>
        <begin position="62"/>
        <end position="83"/>
    </location>
</feature>
<dbReference type="HOGENOM" id="CLU_1968747_0_0_4"/>
<evidence type="ECO:0000313" key="2">
    <source>
        <dbReference type="EMBL" id="ABF10947.1"/>
    </source>
</evidence>
<accession>Q1LFX9</accession>
<dbReference type="Proteomes" id="UP000002429">
    <property type="component" value="Plasmid megaplasmid"/>
</dbReference>
<name>Q1LFX9_CUPMC</name>
<sequence length="127" mass="13595">MAFASPQMGDGLGLIAVGQLDCAGVVAVAGVAETFGVLAAAESQAGRVSCCRCRASARPRSITAKSGPAMADSEARREAAPHRASRADFIRKLRRVGKTMPRMIRSFRHSVQDRIVIRAIGWANSWR</sequence>
<protein>
    <submittedName>
        <fullName evidence="2">Uncharacterized protein</fullName>
    </submittedName>
</protein>
<gene>
    <name evidence="2" type="ordered locus">Rmet_4080</name>
</gene>
<feature type="compositionally biased region" description="Basic and acidic residues" evidence="1">
    <location>
        <begin position="73"/>
        <end position="83"/>
    </location>
</feature>
<organism evidence="2 3">
    <name type="scientific">Cupriavidus metallidurans (strain ATCC 43123 / DSM 2839 / NBRC 102507 / CH34)</name>
    <name type="common">Ralstonia metallidurans</name>
    <dbReference type="NCBI Taxonomy" id="266264"/>
    <lineage>
        <taxon>Bacteria</taxon>
        <taxon>Pseudomonadati</taxon>
        <taxon>Pseudomonadota</taxon>
        <taxon>Betaproteobacteria</taxon>
        <taxon>Burkholderiales</taxon>
        <taxon>Burkholderiaceae</taxon>
        <taxon>Cupriavidus</taxon>
    </lineage>
</organism>
<keyword evidence="3" id="KW-1185">Reference proteome</keyword>